<accession>A0A4U0R863</accession>
<gene>
    <name evidence="1" type="ORF">FA743_12270</name>
</gene>
<name>A0A4U0R863_9RHOB</name>
<keyword evidence="2" id="KW-1185">Reference proteome</keyword>
<dbReference type="OrthoDB" id="7859181at2"/>
<evidence type="ECO:0000313" key="1">
    <source>
        <dbReference type="EMBL" id="TJZ91291.1"/>
    </source>
</evidence>
<dbReference type="AlphaFoldDB" id="A0A4U0R863"/>
<evidence type="ECO:0000313" key="2">
    <source>
        <dbReference type="Proteomes" id="UP000309747"/>
    </source>
</evidence>
<dbReference type="Proteomes" id="UP000309747">
    <property type="component" value="Unassembled WGS sequence"/>
</dbReference>
<organism evidence="1 2">
    <name type="scientific">Paracoccus gahaiensis</name>
    <dbReference type="NCBI Taxonomy" id="1706839"/>
    <lineage>
        <taxon>Bacteria</taxon>
        <taxon>Pseudomonadati</taxon>
        <taxon>Pseudomonadota</taxon>
        <taxon>Alphaproteobacteria</taxon>
        <taxon>Rhodobacterales</taxon>
        <taxon>Paracoccaceae</taxon>
        <taxon>Paracoccus</taxon>
    </lineage>
</organism>
<comment type="caution">
    <text evidence="1">The sequence shown here is derived from an EMBL/GenBank/DDBJ whole genome shotgun (WGS) entry which is preliminary data.</text>
</comment>
<reference evidence="1 2" key="1">
    <citation type="submission" date="2019-04" db="EMBL/GenBank/DDBJ databases">
        <authorList>
            <person name="Li J."/>
        </authorList>
    </citation>
    <scope>NUCLEOTIDE SEQUENCE [LARGE SCALE GENOMIC DNA]</scope>
    <source>
        <strain evidence="1 2">KCTC 42687</strain>
    </source>
</reference>
<dbReference type="EMBL" id="SUNI01000011">
    <property type="protein sequence ID" value="TJZ91291.1"/>
    <property type="molecule type" value="Genomic_DNA"/>
</dbReference>
<proteinExistence type="predicted"/>
<sequence>MTLAFASRRLGQRQVLARGRLFERLTERSFPRFDARLSYTFGTNRGTFPTVLTIRPGGWFALHLDPSRDMPDLSAAGPVRLTLTLTRPGDPPLDATLDVPGANLAVVEVPRPVAGQALTTLRVAGAPFSFEVGVDPTPVLLDGLVLRDSDQAAPAAGVILRIAFLPDRLTDAQGRFRIPALPVAEAVTLSFDEGGRITDHILRPLWGGGAMTRTFSIPSP</sequence>
<protein>
    <submittedName>
        <fullName evidence="1">Uncharacterized protein</fullName>
    </submittedName>
</protein>
<dbReference type="RefSeq" id="WP_136886395.1">
    <property type="nucleotide sequence ID" value="NZ_SUNI01000011.1"/>
</dbReference>